<organism evidence="2 3">
    <name type="scientific">Streptomyces smaragdinus</name>
    <dbReference type="NCBI Taxonomy" id="2585196"/>
    <lineage>
        <taxon>Bacteria</taxon>
        <taxon>Bacillati</taxon>
        <taxon>Actinomycetota</taxon>
        <taxon>Actinomycetes</taxon>
        <taxon>Kitasatosporales</taxon>
        <taxon>Streptomycetaceae</taxon>
        <taxon>Streptomyces</taxon>
    </lineage>
</organism>
<evidence type="ECO:0000313" key="3">
    <source>
        <dbReference type="Proteomes" id="UP000466345"/>
    </source>
</evidence>
<feature type="domain" description="NmrA-like" evidence="1">
    <location>
        <begin position="34"/>
        <end position="258"/>
    </location>
</feature>
<keyword evidence="3" id="KW-1185">Reference proteome</keyword>
<accession>A0A7K0CJ84</accession>
<dbReference type="AlphaFoldDB" id="A0A7K0CJ84"/>
<dbReference type="OrthoDB" id="3243290at2"/>
<comment type="caution">
    <text evidence="2">The sequence shown here is derived from an EMBL/GenBank/DDBJ whole genome shotgun (WGS) entry which is preliminary data.</text>
</comment>
<dbReference type="Proteomes" id="UP000466345">
    <property type="component" value="Unassembled WGS sequence"/>
</dbReference>
<dbReference type="InterPro" id="IPR036291">
    <property type="entry name" value="NAD(P)-bd_dom_sf"/>
</dbReference>
<gene>
    <name evidence="2" type="ORF">SRB5_36880</name>
</gene>
<evidence type="ECO:0000259" key="1">
    <source>
        <dbReference type="Pfam" id="PF05368"/>
    </source>
</evidence>
<reference evidence="2 3" key="1">
    <citation type="submission" date="2019-10" db="EMBL/GenBank/DDBJ databases">
        <title>Streptomyces smaragdinus sp. nov. and Streptomyces fabii sp. nov., isolated from the gut of fungus growing-termite Macrotermes natalensis.</title>
        <authorList>
            <person name="Schwitalla J."/>
            <person name="Benndorf R."/>
            <person name="Martin K."/>
            <person name="De Beer W."/>
            <person name="Kaster A.-K."/>
            <person name="Vollmers J."/>
            <person name="Poulsen M."/>
            <person name="Beemelmanns C."/>
        </authorList>
    </citation>
    <scope>NUCLEOTIDE SEQUENCE [LARGE SCALE GENOMIC DNA]</scope>
    <source>
        <strain evidence="2 3">RB5</strain>
    </source>
</reference>
<dbReference type="PANTHER" id="PTHR47129">
    <property type="entry name" value="QUINONE OXIDOREDUCTASE 2"/>
    <property type="match status" value="1"/>
</dbReference>
<dbReference type="InterPro" id="IPR008030">
    <property type="entry name" value="NmrA-like"/>
</dbReference>
<dbReference type="Gene3D" id="3.90.25.10">
    <property type="entry name" value="UDP-galactose 4-epimerase, domain 1"/>
    <property type="match status" value="1"/>
</dbReference>
<dbReference type="Pfam" id="PF05368">
    <property type="entry name" value="NmrA"/>
    <property type="match status" value="1"/>
</dbReference>
<protein>
    <recommendedName>
        <fullName evidence="1">NmrA-like domain-containing protein</fullName>
    </recommendedName>
</protein>
<dbReference type="Gene3D" id="3.40.50.720">
    <property type="entry name" value="NAD(P)-binding Rossmann-like Domain"/>
    <property type="match status" value="1"/>
</dbReference>
<dbReference type="EMBL" id="WEGJ01000013">
    <property type="protein sequence ID" value="MQY13540.1"/>
    <property type="molecule type" value="Genomic_DNA"/>
</dbReference>
<name>A0A7K0CJ84_9ACTN</name>
<sequence length="316" mass="33074">MLVAEAAYVLTDERCGDRRAGPRTAPDSLGGPMRIAVTGATGRLGSAVVHETAARAGVETVALTRRTPPGGLLPAGVGVRRADYGDAGALRAALTGVDTLVLVSSDGETSHVMTHHANLVGAAAAAGVTHIAALSSIDADSASPFCYAQANGHTEELIRRSGLAHSFARASIYTEFFAHWLTRARTTGTLRLPAGDGRIALVSRTDVGHALAALALGAPTGRHHDITGPAALGVAEIAAVTGEVWGTKVRYEDIDPVEYTVETARAGEEHWWLYAFSSMFASVRERRWEAVSADYTDLTGRMPAPLRDVLSAMPGS</sequence>
<dbReference type="SUPFAM" id="SSF51735">
    <property type="entry name" value="NAD(P)-binding Rossmann-fold domains"/>
    <property type="match status" value="1"/>
</dbReference>
<proteinExistence type="predicted"/>
<dbReference type="PANTHER" id="PTHR47129:SF1">
    <property type="entry name" value="NMRA-LIKE DOMAIN-CONTAINING PROTEIN"/>
    <property type="match status" value="1"/>
</dbReference>
<evidence type="ECO:0000313" key="2">
    <source>
        <dbReference type="EMBL" id="MQY13540.1"/>
    </source>
</evidence>
<dbReference type="InterPro" id="IPR052718">
    <property type="entry name" value="NmrA-type_oxidoreductase"/>
</dbReference>
<dbReference type="RefSeq" id="WP_153453355.1">
    <property type="nucleotide sequence ID" value="NZ_WEGJ01000013.1"/>
</dbReference>